<dbReference type="Proteomes" id="UP001457282">
    <property type="component" value="Unassembled WGS sequence"/>
</dbReference>
<keyword evidence="4 5" id="KW-0067">ATP-binding</keyword>
<dbReference type="Gene3D" id="1.10.510.10">
    <property type="entry name" value="Transferase(Phosphotransferase) domain 1"/>
    <property type="match status" value="1"/>
</dbReference>
<dbReference type="InterPro" id="IPR017441">
    <property type="entry name" value="Protein_kinase_ATP_BS"/>
</dbReference>
<dbReference type="InterPro" id="IPR000719">
    <property type="entry name" value="Prot_kinase_dom"/>
</dbReference>
<evidence type="ECO:0000313" key="9">
    <source>
        <dbReference type="Proteomes" id="UP001457282"/>
    </source>
</evidence>
<gene>
    <name evidence="8" type="ORF">M0R45_020013</name>
</gene>
<keyword evidence="9" id="KW-1185">Reference proteome</keyword>
<dbReference type="Pfam" id="PF00069">
    <property type="entry name" value="Pkinase"/>
    <property type="match status" value="1"/>
</dbReference>
<feature type="domain" description="Protein kinase" evidence="7">
    <location>
        <begin position="15"/>
        <end position="301"/>
    </location>
</feature>
<dbReference type="PROSITE" id="PS00107">
    <property type="entry name" value="PROTEIN_KINASE_ATP"/>
    <property type="match status" value="1"/>
</dbReference>
<dbReference type="AlphaFoldDB" id="A0AAW1X731"/>
<accession>A0AAW1X731</accession>
<evidence type="ECO:0000256" key="3">
    <source>
        <dbReference type="ARBA" id="ARBA00022777"/>
    </source>
</evidence>
<keyword evidence="1" id="KW-0808">Transferase</keyword>
<dbReference type="SUPFAM" id="SSF56112">
    <property type="entry name" value="Protein kinase-like (PK-like)"/>
    <property type="match status" value="1"/>
</dbReference>
<evidence type="ECO:0000256" key="5">
    <source>
        <dbReference type="PROSITE-ProRule" id="PRU10141"/>
    </source>
</evidence>
<sequence>MSCLTRRRTSEYGEWVRGDLIGKGGFGSVFKAYPVKLVKGFPAIMAVKVAEVSESEPTKVEALITEGEILSEFQDCPFVIKYYGDEWSYIDKKPLSFNLLLEFAAGGTIGDRIEKSGLTESEVKEFTESILKGLQFIHDKGYVHCDLKPDNILLVPDMTSHADFVAKIADFGLTKRAQDMYSRQGTAIYWPPETVLSKIQGKPSDIWALGCVVLEMLTGNLWPCKTTKVSTLSQSKYYHRLPSFIPIGDWSSVEAQKTEEHCGLSDDDNIFPLALMSRAARPVAADTWCTKPTTFALLGAA</sequence>
<protein>
    <recommendedName>
        <fullName evidence="7">Protein kinase domain-containing protein</fullName>
    </recommendedName>
</protein>
<feature type="binding site" evidence="5">
    <location>
        <position position="48"/>
    </location>
    <ligand>
        <name>ATP</name>
        <dbReference type="ChEBI" id="CHEBI:30616"/>
    </ligand>
</feature>
<keyword evidence="3" id="KW-0418">Kinase</keyword>
<reference evidence="8 9" key="1">
    <citation type="journal article" date="2023" name="G3 (Bethesda)">
        <title>A chromosome-length genome assembly and annotation of blackberry (Rubus argutus, cv. 'Hillquist').</title>
        <authorList>
            <person name="Bruna T."/>
            <person name="Aryal R."/>
            <person name="Dudchenko O."/>
            <person name="Sargent D.J."/>
            <person name="Mead D."/>
            <person name="Buti M."/>
            <person name="Cavallini A."/>
            <person name="Hytonen T."/>
            <person name="Andres J."/>
            <person name="Pham M."/>
            <person name="Weisz D."/>
            <person name="Mascagni F."/>
            <person name="Usai G."/>
            <person name="Natali L."/>
            <person name="Bassil N."/>
            <person name="Fernandez G.E."/>
            <person name="Lomsadze A."/>
            <person name="Armour M."/>
            <person name="Olukolu B."/>
            <person name="Poorten T."/>
            <person name="Britton C."/>
            <person name="Davik J."/>
            <person name="Ashrafi H."/>
            <person name="Aiden E.L."/>
            <person name="Borodovsky M."/>
            <person name="Worthington M."/>
        </authorList>
    </citation>
    <scope>NUCLEOTIDE SEQUENCE [LARGE SCALE GENOMIC DNA]</scope>
    <source>
        <strain evidence="8">PI 553951</strain>
    </source>
</reference>
<dbReference type="SMART" id="SM00220">
    <property type="entry name" value="S_TKc"/>
    <property type="match status" value="1"/>
</dbReference>
<dbReference type="InterPro" id="IPR008271">
    <property type="entry name" value="Ser/Thr_kinase_AS"/>
</dbReference>
<proteinExistence type="inferred from homology"/>
<keyword evidence="2 5" id="KW-0547">Nucleotide-binding</keyword>
<name>A0AAW1X731_RUBAR</name>
<dbReference type="InterPro" id="IPR011009">
    <property type="entry name" value="Kinase-like_dom_sf"/>
</dbReference>
<comment type="similarity">
    <text evidence="6">Belongs to the protein kinase superfamily.</text>
</comment>
<dbReference type="GO" id="GO:0004674">
    <property type="term" value="F:protein serine/threonine kinase activity"/>
    <property type="evidence" value="ECO:0007669"/>
    <property type="project" value="UniProtKB-KW"/>
</dbReference>
<keyword evidence="6" id="KW-0723">Serine/threonine-protein kinase</keyword>
<evidence type="ECO:0000256" key="2">
    <source>
        <dbReference type="ARBA" id="ARBA00022741"/>
    </source>
</evidence>
<dbReference type="GO" id="GO:0005524">
    <property type="term" value="F:ATP binding"/>
    <property type="evidence" value="ECO:0007669"/>
    <property type="project" value="UniProtKB-UniRule"/>
</dbReference>
<evidence type="ECO:0000256" key="1">
    <source>
        <dbReference type="ARBA" id="ARBA00022679"/>
    </source>
</evidence>
<organism evidence="8 9">
    <name type="scientific">Rubus argutus</name>
    <name type="common">Southern blackberry</name>
    <dbReference type="NCBI Taxonomy" id="59490"/>
    <lineage>
        <taxon>Eukaryota</taxon>
        <taxon>Viridiplantae</taxon>
        <taxon>Streptophyta</taxon>
        <taxon>Embryophyta</taxon>
        <taxon>Tracheophyta</taxon>
        <taxon>Spermatophyta</taxon>
        <taxon>Magnoliopsida</taxon>
        <taxon>eudicotyledons</taxon>
        <taxon>Gunneridae</taxon>
        <taxon>Pentapetalae</taxon>
        <taxon>rosids</taxon>
        <taxon>fabids</taxon>
        <taxon>Rosales</taxon>
        <taxon>Rosaceae</taxon>
        <taxon>Rosoideae</taxon>
        <taxon>Rosoideae incertae sedis</taxon>
        <taxon>Rubus</taxon>
    </lineage>
</organism>
<dbReference type="InterPro" id="IPR052751">
    <property type="entry name" value="Plant_MAPKKK"/>
</dbReference>
<evidence type="ECO:0000313" key="8">
    <source>
        <dbReference type="EMBL" id="KAK9932791.1"/>
    </source>
</evidence>
<dbReference type="PROSITE" id="PS50011">
    <property type="entry name" value="PROTEIN_KINASE_DOM"/>
    <property type="match status" value="1"/>
</dbReference>
<evidence type="ECO:0000256" key="4">
    <source>
        <dbReference type="ARBA" id="ARBA00022840"/>
    </source>
</evidence>
<evidence type="ECO:0000259" key="7">
    <source>
        <dbReference type="PROSITE" id="PS50011"/>
    </source>
</evidence>
<dbReference type="PROSITE" id="PS00108">
    <property type="entry name" value="PROTEIN_KINASE_ST"/>
    <property type="match status" value="1"/>
</dbReference>
<dbReference type="EMBL" id="JBEDUW010000004">
    <property type="protein sequence ID" value="KAK9932791.1"/>
    <property type="molecule type" value="Genomic_DNA"/>
</dbReference>
<dbReference type="GO" id="GO:0007165">
    <property type="term" value="P:signal transduction"/>
    <property type="evidence" value="ECO:0007669"/>
    <property type="project" value="TreeGrafter"/>
</dbReference>
<comment type="caution">
    <text evidence="8">The sequence shown here is derived from an EMBL/GenBank/DDBJ whole genome shotgun (WGS) entry which is preliminary data.</text>
</comment>
<evidence type="ECO:0000256" key="6">
    <source>
        <dbReference type="RuleBase" id="RU000304"/>
    </source>
</evidence>
<dbReference type="PANTHER" id="PTHR48011:SF56">
    <property type="entry name" value="PROTEIN KINASE DOMAIN-CONTAINING PROTEIN"/>
    <property type="match status" value="1"/>
</dbReference>
<dbReference type="PANTHER" id="PTHR48011">
    <property type="entry name" value="CCR4-NOT TRANSCRIPTIONAL COMPLEX SUBUNIT CAF120-RELATED"/>
    <property type="match status" value="1"/>
</dbReference>